<evidence type="ECO:0000313" key="3">
    <source>
        <dbReference type="EMBL" id="GFH55156.1"/>
    </source>
</evidence>
<feature type="signal peptide" evidence="2">
    <location>
        <begin position="1"/>
        <end position="21"/>
    </location>
</feature>
<evidence type="ECO:0000256" key="2">
    <source>
        <dbReference type="SAM" id="SignalP"/>
    </source>
</evidence>
<sequence>MIRYILYTFALFCIAASNASSFTEPHDHQGIVSPFTPGDPKIPLDSKALSILAQGKPYQTQIQSGTGGRGLVVQDVDAPTDIVWGRILDYDNYSNMVPKTVESKNYNVVHVKSKSKSDPLDQIIYTRMKVGFPVLKLEFFIKHLYYPELNSLTWTLDYSKKSDFNDSCGFWYVVPHPDDSLKTRLFYSVEVALFDWVPKFVVDFMSTKALTDATAWVKKFSEKEFEKQGGRAKFEIAVVDVASTQTNVKDTKAKKGLLKKLLSGVTLGAYDIIKKKEEEKLKKIAEEEAERKRVEEEARLKAEEEAKKKIFVSWTRIAMASSIFVLGIYNIHLGLSG</sequence>
<dbReference type="SUPFAM" id="SSF55961">
    <property type="entry name" value="Bet v1-like"/>
    <property type="match status" value="1"/>
</dbReference>
<dbReference type="EMBL" id="BLLK01000047">
    <property type="protein sequence ID" value="GFH55156.1"/>
    <property type="molecule type" value="Genomic_DNA"/>
</dbReference>
<organism evidence="3 4">
    <name type="scientific">Chaetoceros tenuissimus</name>
    <dbReference type="NCBI Taxonomy" id="426638"/>
    <lineage>
        <taxon>Eukaryota</taxon>
        <taxon>Sar</taxon>
        <taxon>Stramenopiles</taxon>
        <taxon>Ochrophyta</taxon>
        <taxon>Bacillariophyta</taxon>
        <taxon>Coscinodiscophyceae</taxon>
        <taxon>Chaetocerotophycidae</taxon>
        <taxon>Chaetocerotales</taxon>
        <taxon>Chaetocerotaceae</taxon>
        <taxon>Chaetoceros</taxon>
    </lineage>
</organism>
<accession>A0AAD3H9G8</accession>
<dbReference type="Gene3D" id="3.30.530.20">
    <property type="match status" value="1"/>
</dbReference>
<evidence type="ECO:0008006" key="5">
    <source>
        <dbReference type="Google" id="ProtNLM"/>
    </source>
</evidence>
<dbReference type="Proteomes" id="UP001054902">
    <property type="component" value="Unassembled WGS sequence"/>
</dbReference>
<evidence type="ECO:0000256" key="1">
    <source>
        <dbReference type="SAM" id="Coils"/>
    </source>
</evidence>
<dbReference type="InterPro" id="IPR023393">
    <property type="entry name" value="START-like_dom_sf"/>
</dbReference>
<feature type="coiled-coil region" evidence="1">
    <location>
        <begin position="270"/>
        <end position="306"/>
    </location>
</feature>
<keyword evidence="4" id="KW-1185">Reference proteome</keyword>
<keyword evidence="2" id="KW-0732">Signal</keyword>
<evidence type="ECO:0000313" key="4">
    <source>
        <dbReference type="Proteomes" id="UP001054902"/>
    </source>
</evidence>
<protein>
    <recommendedName>
        <fullName evidence="5">Coenzyme Q-binding protein COQ10 START domain-containing protein</fullName>
    </recommendedName>
</protein>
<name>A0AAD3H9G8_9STRA</name>
<keyword evidence="1" id="KW-0175">Coiled coil</keyword>
<reference evidence="3 4" key="1">
    <citation type="journal article" date="2021" name="Sci. Rep.">
        <title>The genome of the diatom Chaetoceros tenuissimus carries an ancient integrated fragment of an extant virus.</title>
        <authorList>
            <person name="Hongo Y."/>
            <person name="Kimura K."/>
            <person name="Takaki Y."/>
            <person name="Yoshida Y."/>
            <person name="Baba S."/>
            <person name="Kobayashi G."/>
            <person name="Nagasaki K."/>
            <person name="Hano T."/>
            <person name="Tomaru Y."/>
        </authorList>
    </citation>
    <scope>NUCLEOTIDE SEQUENCE [LARGE SCALE GENOMIC DNA]</scope>
    <source>
        <strain evidence="3 4">NIES-3715</strain>
    </source>
</reference>
<proteinExistence type="predicted"/>
<gene>
    <name evidence="3" type="ORF">CTEN210_11632</name>
</gene>
<dbReference type="AlphaFoldDB" id="A0AAD3H9G8"/>
<feature type="chain" id="PRO_5042281842" description="Coenzyme Q-binding protein COQ10 START domain-containing protein" evidence="2">
    <location>
        <begin position="22"/>
        <end position="337"/>
    </location>
</feature>
<comment type="caution">
    <text evidence="3">The sequence shown here is derived from an EMBL/GenBank/DDBJ whole genome shotgun (WGS) entry which is preliminary data.</text>
</comment>